<dbReference type="SUPFAM" id="SSF53474">
    <property type="entry name" value="alpha/beta-Hydrolases"/>
    <property type="match status" value="1"/>
</dbReference>
<proteinExistence type="predicted"/>
<evidence type="ECO:0000256" key="1">
    <source>
        <dbReference type="SAM" id="MobiDB-lite"/>
    </source>
</evidence>
<reference evidence="2 3" key="1">
    <citation type="submission" date="2013-02" db="EMBL/GenBank/DDBJ databases">
        <title>The Genome Annotation of Plasmodium falciparum MaliPS096_E11.</title>
        <authorList>
            <consortium name="The Broad Institute Genome Sequencing Platform"/>
            <consortium name="The Broad Institute Genome Sequencing Center for Infectious Disease"/>
            <person name="Neafsey D."/>
            <person name="Hoffman S."/>
            <person name="Volkman S."/>
            <person name="Rosenthal P."/>
            <person name="Walker B."/>
            <person name="Young S.K."/>
            <person name="Zeng Q."/>
            <person name="Gargeya S."/>
            <person name="Fitzgerald M."/>
            <person name="Haas B."/>
            <person name="Abouelleil A."/>
            <person name="Allen A.W."/>
            <person name="Alvarado L."/>
            <person name="Arachchi H.M."/>
            <person name="Berlin A.M."/>
            <person name="Chapman S.B."/>
            <person name="Gainer-Dewar J."/>
            <person name="Goldberg J."/>
            <person name="Griggs A."/>
            <person name="Gujja S."/>
            <person name="Hansen M."/>
            <person name="Howarth C."/>
            <person name="Imamovic A."/>
            <person name="Ireland A."/>
            <person name="Larimer J."/>
            <person name="McCowan C."/>
            <person name="Murphy C."/>
            <person name="Pearson M."/>
            <person name="Poon T.W."/>
            <person name="Priest M."/>
            <person name="Roberts A."/>
            <person name="Saif S."/>
            <person name="Shea T."/>
            <person name="Sisk P."/>
            <person name="Sykes S."/>
            <person name="Wortman J."/>
            <person name="Nusbaum C."/>
            <person name="Birren B."/>
        </authorList>
    </citation>
    <scope>NUCLEOTIDE SEQUENCE [LARGE SCALE GENOMIC DNA]</scope>
    <source>
        <strain evidence="2 3">MaliPS096_E11</strain>
    </source>
</reference>
<sequence length="424" mass="49818">MGNTLSNSTLFRPTEPSYDDELKNLVYIPELMNIDVNKFWNDKTYEIFNKEENIKELHNKKFPALFLYYTKDVKTKHTIMYFHSNSCDLGQIYDELNHLHEHLHANILAIEYIGFGLCYLEGSTNQYNINRRALAAYNFLKSLNIKNENILLFGRSIGTGVASKLAYNLKLIGVSVAGIILHSPYISIEKLVEDYFTYSSYFIENIYDNYKNLSFLSNNTDSDIPILLIHGKEDEIIHNINNVNINIITSSSSKKNFNDHYENNLFDKWDGKIYCTKKKKTTEESDEKNEFNTNVEQNISSYQSNQRNKKGTNDDNNLDNENNIYIKECNIYDINSINNNNNKYEICNYDNDNDNTFKRNSSSSNLDKDKNHTLYNEKYKDEYPKHVHEKNKKFPIIHYKINDFKYYIKNNIINKEKIDNIVEG</sequence>
<protein>
    <recommendedName>
        <fullName evidence="4">Alpha/beta hydrolase</fullName>
    </recommendedName>
</protein>
<dbReference type="PANTHER" id="PTHR12277:SF197">
    <property type="entry name" value="CHROMOSOME UNDETERMINED SCAFFOLD_38, WHOLE GENOME SHOTGUN SEQUENCE"/>
    <property type="match status" value="1"/>
</dbReference>
<reference evidence="2 3" key="2">
    <citation type="submission" date="2013-02" db="EMBL/GenBank/DDBJ databases">
        <title>The Genome Sequence of Plasmodium falciparum MaliPS096_E11.</title>
        <authorList>
            <consortium name="The Broad Institute Genome Sequencing Platform"/>
            <consortium name="The Broad Institute Genome Sequencing Center for Infectious Disease"/>
            <person name="Neafsey D."/>
            <person name="Cheeseman I."/>
            <person name="Volkman S."/>
            <person name="Adams J."/>
            <person name="Walker B."/>
            <person name="Young S.K."/>
            <person name="Zeng Q."/>
            <person name="Gargeya S."/>
            <person name="Fitzgerald M."/>
            <person name="Haas B."/>
            <person name="Abouelleil A."/>
            <person name="Alvarado L."/>
            <person name="Arachchi H.M."/>
            <person name="Berlin A.M."/>
            <person name="Chapman S.B."/>
            <person name="Dewar J."/>
            <person name="Goldberg J."/>
            <person name="Griggs A."/>
            <person name="Gujja S."/>
            <person name="Hansen M."/>
            <person name="Howarth C."/>
            <person name="Imamovic A."/>
            <person name="Larimer J."/>
            <person name="McCowan C."/>
            <person name="Murphy C."/>
            <person name="Neiman D."/>
            <person name="Pearson M."/>
            <person name="Priest M."/>
            <person name="Roberts A."/>
            <person name="Saif S."/>
            <person name="Shea T."/>
            <person name="Sisk P."/>
            <person name="Sykes S."/>
            <person name="Wortman J."/>
            <person name="Nusbaum C."/>
            <person name="Birren B."/>
        </authorList>
    </citation>
    <scope>NUCLEOTIDE SEQUENCE [LARGE SCALE GENOMIC DNA]</scope>
    <source>
        <strain evidence="2 3">MaliPS096_E11</strain>
    </source>
</reference>
<evidence type="ECO:0008006" key="4">
    <source>
        <dbReference type="Google" id="ProtNLM"/>
    </source>
</evidence>
<name>A0A024WSV4_PLAFA</name>
<dbReference type="Proteomes" id="UP000030699">
    <property type="component" value="Unassembled WGS sequence"/>
</dbReference>
<gene>
    <name evidence="2" type="ORF">PFMALIP_01911</name>
</gene>
<dbReference type="PANTHER" id="PTHR12277">
    <property type="entry name" value="ALPHA/BETA HYDROLASE DOMAIN-CONTAINING PROTEIN"/>
    <property type="match status" value="1"/>
</dbReference>
<evidence type="ECO:0000313" key="2">
    <source>
        <dbReference type="EMBL" id="ETW50048.1"/>
    </source>
</evidence>
<dbReference type="AlphaFoldDB" id="A0A024WSV4"/>
<feature type="compositionally biased region" description="Polar residues" evidence="1">
    <location>
        <begin position="291"/>
        <end position="306"/>
    </location>
</feature>
<dbReference type="InterPro" id="IPR029058">
    <property type="entry name" value="AB_hydrolase_fold"/>
</dbReference>
<organism evidence="2 3">
    <name type="scientific">Plasmodium falciparum MaliPS096_E11</name>
    <dbReference type="NCBI Taxonomy" id="1036727"/>
    <lineage>
        <taxon>Eukaryota</taxon>
        <taxon>Sar</taxon>
        <taxon>Alveolata</taxon>
        <taxon>Apicomplexa</taxon>
        <taxon>Aconoidasida</taxon>
        <taxon>Haemosporida</taxon>
        <taxon>Plasmodiidae</taxon>
        <taxon>Plasmodium</taxon>
        <taxon>Plasmodium (Laverania)</taxon>
    </lineage>
</organism>
<feature type="region of interest" description="Disordered" evidence="1">
    <location>
        <begin position="283"/>
        <end position="319"/>
    </location>
</feature>
<dbReference type="EMBL" id="KI925529">
    <property type="protein sequence ID" value="ETW50048.1"/>
    <property type="molecule type" value="Genomic_DNA"/>
</dbReference>
<dbReference type="OrthoDB" id="10249433at2759"/>
<evidence type="ECO:0000313" key="3">
    <source>
        <dbReference type="Proteomes" id="UP000030699"/>
    </source>
</evidence>
<dbReference type="Gene3D" id="3.40.50.1820">
    <property type="entry name" value="alpha/beta hydrolase"/>
    <property type="match status" value="1"/>
</dbReference>
<accession>A0A024WSV4</accession>